<gene>
    <name evidence="2" type="ORF">PADG_11237</name>
</gene>
<dbReference type="KEGG" id="pbn:PADG_11237"/>
<evidence type="ECO:0000313" key="3">
    <source>
        <dbReference type="Proteomes" id="UP000001628"/>
    </source>
</evidence>
<accession>A0A0A0HUY2</accession>
<feature type="compositionally biased region" description="Pro residues" evidence="1">
    <location>
        <begin position="22"/>
        <end position="31"/>
    </location>
</feature>
<sequence length="134" mass="14365">MARLATVARASLPPANHKPQPANQPPRPPPTTNKLPTSLPQPATEFQSIPPNLPPLTISTRPPVTCDTLSPVPSAPLLPLCKALLAAFAPIGSFKLPRLSAFTHCCYPIAVHVQQSPNVRAARLLEEDIPSLFF</sequence>
<organism evidence="2 3">
    <name type="scientific">Paracoccidioides brasiliensis (strain Pb18)</name>
    <dbReference type="NCBI Taxonomy" id="502780"/>
    <lineage>
        <taxon>Eukaryota</taxon>
        <taxon>Fungi</taxon>
        <taxon>Dikarya</taxon>
        <taxon>Ascomycota</taxon>
        <taxon>Pezizomycotina</taxon>
        <taxon>Eurotiomycetes</taxon>
        <taxon>Eurotiomycetidae</taxon>
        <taxon>Onygenales</taxon>
        <taxon>Ajellomycetaceae</taxon>
        <taxon>Paracoccidioides</taxon>
    </lineage>
</organism>
<evidence type="ECO:0000256" key="1">
    <source>
        <dbReference type="SAM" id="MobiDB-lite"/>
    </source>
</evidence>
<dbReference type="AlphaFoldDB" id="A0A0A0HUY2"/>
<proteinExistence type="predicted"/>
<dbReference type="InParanoid" id="A0A0A0HUY2"/>
<dbReference type="OMA" id="SAFTHCC"/>
<dbReference type="EMBL" id="KN275958">
    <property type="protein sequence ID" value="KGM92422.1"/>
    <property type="molecule type" value="Genomic_DNA"/>
</dbReference>
<dbReference type="Proteomes" id="UP000001628">
    <property type="component" value="Unassembled WGS sequence"/>
</dbReference>
<reference evidence="2 3" key="1">
    <citation type="journal article" date="2011" name="PLoS Genet.">
        <title>Comparative genomic analysis of human fungal pathogens causing paracoccidioidomycosis.</title>
        <authorList>
            <person name="Desjardins C.A."/>
            <person name="Champion M.D."/>
            <person name="Holder J.W."/>
            <person name="Muszewska A."/>
            <person name="Goldberg J."/>
            <person name="Bailao A.M."/>
            <person name="Brigido M.M."/>
            <person name="Ferreira M.E."/>
            <person name="Garcia A.M."/>
            <person name="Grynberg M."/>
            <person name="Gujja S."/>
            <person name="Heiman D.I."/>
            <person name="Henn M.R."/>
            <person name="Kodira C.D."/>
            <person name="Leon-Narvaez H."/>
            <person name="Longo L.V."/>
            <person name="Ma L.J."/>
            <person name="Malavazi I."/>
            <person name="Matsuo A.L."/>
            <person name="Morais F.V."/>
            <person name="Pereira M."/>
            <person name="Rodriguez-Brito S."/>
            <person name="Sakthikumar S."/>
            <person name="Salem-Izacc S.M."/>
            <person name="Sykes S.M."/>
            <person name="Teixeira M.M."/>
            <person name="Vallejo M.C."/>
            <person name="Walter M.E."/>
            <person name="Yandava C."/>
            <person name="Young S."/>
            <person name="Zeng Q."/>
            <person name="Zucker J."/>
            <person name="Felipe M.S."/>
            <person name="Goldman G.H."/>
            <person name="Haas B.J."/>
            <person name="McEwen J.G."/>
            <person name="Nino-Vega G."/>
            <person name="Puccia R."/>
            <person name="San-Blas G."/>
            <person name="Soares C.M."/>
            <person name="Birren B.W."/>
            <person name="Cuomo C.A."/>
        </authorList>
    </citation>
    <scope>NUCLEOTIDE SEQUENCE [LARGE SCALE GENOMIC DNA]</scope>
    <source>
        <strain evidence="2 3">Pb18</strain>
    </source>
</reference>
<name>A0A0A0HUY2_PARBD</name>
<feature type="compositionally biased region" description="Polar residues" evidence="1">
    <location>
        <begin position="38"/>
        <end position="50"/>
    </location>
</feature>
<dbReference type="VEuPathDB" id="FungiDB:PADG_11237"/>
<keyword evidence="3" id="KW-1185">Reference proteome</keyword>
<protein>
    <submittedName>
        <fullName evidence="2">Uncharacterized protein</fullName>
    </submittedName>
</protein>
<evidence type="ECO:0000313" key="2">
    <source>
        <dbReference type="EMBL" id="KGM92422.1"/>
    </source>
</evidence>
<dbReference type="HOGENOM" id="CLU_1896858_0_0_1"/>
<dbReference type="GeneID" id="22587134"/>
<feature type="region of interest" description="Disordered" evidence="1">
    <location>
        <begin position="1"/>
        <end position="54"/>
    </location>
</feature>
<dbReference type="RefSeq" id="XP_010757802.1">
    <property type="nucleotide sequence ID" value="XM_010759500.1"/>
</dbReference>